<name>A0A3B0RXR6_9ZZZZ</name>
<dbReference type="EMBL" id="UOEI01000231">
    <property type="protein sequence ID" value="VAV98360.1"/>
    <property type="molecule type" value="Genomic_DNA"/>
</dbReference>
<gene>
    <name evidence="1" type="ORF">MNBD_ACTINO01-2220</name>
</gene>
<proteinExistence type="predicted"/>
<accession>A0A3B0RXR6</accession>
<sequence length="64" mass="7132">MTANSNIARERYLSIQRLASDLGRPTDELLTLYVMEGFIARASESVYSDQLVLKGGMLMSTFAE</sequence>
<reference evidence="1" key="1">
    <citation type="submission" date="2018-06" db="EMBL/GenBank/DDBJ databases">
        <authorList>
            <person name="Zhirakovskaya E."/>
        </authorList>
    </citation>
    <scope>NUCLEOTIDE SEQUENCE</scope>
</reference>
<feature type="non-terminal residue" evidence="1">
    <location>
        <position position="64"/>
    </location>
</feature>
<dbReference type="AlphaFoldDB" id="A0A3B0RXR6"/>
<protein>
    <recommendedName>
        <fullName evidence="2">Nucleotidyl transferase AbiEii/AbiGii toxin family protein</fullName>
    </recommendedName>
</protein>
<organism evidence="1">
    <name type="scientific">hydrothermal vent metagenome</name>
    <dbReference type="NCBI Taxonomy" id="652676"/>
    <lineage>
        <taxon>unclassified sequences</taxon>
        <taxon>metagenomes</taxon>
        <taxon>ecological metagenomes</taxon>
    </lineage>
</organism>
<evidence type="ECO:0008006" key="2">
    <source>
        <dbReference type="Google" id="ProtNLM"/>
    </source>
</evidence>
<evidence type="ECO:0000313" key="1">
    <source>
        <dbReference type="EMBL" id="VAV98360.1"/>
    </source>
</evidence>